<dbReference type="PANTHER" id="PTHR48012:SF10">
    <property type="entry name" value="FI20177P1"/>
    <property type="match status" value="1"/>
</dbReference>
<dbReference type="GO" id="GO:0005737">
    <property type="term" value="C:cytoplasm"/>
    <property type="evidence" value="ECO:0007669"/>
    <property type="project" value="TreeGrafter"/>
</dbReference>
<reference evidence="14" key="1">
    <citation type="submission" date="2011-10" db="EMBL/GenBank/DDBJ databases">
        <authorList>
            <person name="Genoscope - CEA"/>
        </authorList>
    </citation>
    <scope>NUCLEOTIDE SEQUENCE</scope>
</reference>
<comment type="similarity">
    <text evidence="1">Belongs to the protein kinase superfamily. STE Ser/Thr protein kinase family. STE20 subfamily.</text>
</comment>
<dbReference type="PROSITE" id="PS00107">
    <property type="entry name" value="PROTEIN_KINASE_ATP"/>
    <property type="match status" value="1"/>
</dbReference>
<dbReference type="OrthoDB" id="248923at2759"/>
<feature type="region of interest" description="Disordered" evidence="11">
    <location>
        <begin position="343"/>
        <end position="380"/>
    </location>
</feature>
<evidence type="ECO:0000256" key="6">
    <source>
        <dbReference type="ARBA" id="ARBA00022777"/>
    </source>
</evidence>
<dbReference type="EMBL" id="FO082048">
    <property type="protein sequence ID" value="CCE84827.1"/>
    <property type="molecule type" value="Genomic_DNA"/>
</dbReference>
<proteinExistence type="inferred from homology"/>
<feature type="domain" description="Protein kinase" evidence="12">
    <location>
        <begin position="11"/>
        <end position="273"/>
    </location>
</feature>
<accession>G8Y5B6</accession>
<keyword evidence="5 10" id="KW-0547">Nucleotide-binding</keyword>
<dbReference type="PROSITE" id="PS50011">
    <property type="entry name" value="PROTEIN_KINASE_DOM"/>
    <property type="match status" value="1"/>
</dbReference>
<evidence type="ECO:0000256" key="5">
    <source>
        <dbReference type="ARBA" id="ARBA00022741"/>
    </source>
</evidence>
<dbReference type="InterPro" id="IPR011009">
    <property type="entry name" value="Kinase-like_dom_sf"/>
</dbReference>
<dbReference type="GO" id="GO:0030447">
    <property type="term" value="P:filamentous growth"/>
    <property type="evidence" value="ECO:0007669"/>
    <property type="project" value="UniProtKB-ARBA"/>
</dbReference>
<keyword evidence="15" id="KW-1185">Reference proteome</keyword>
<dbReference type="PANTHER" id="PTHR48012">
    <property type="entry name" value="STERILE20-LIKE KINASE, ISOFORM B-RELATED"/>
    <property type="match status" value="1"/>
</dbReference>
<keyword evidence="7 10" id="KW-0067">ATP-binding</keyword>
<dbReference type="InterPro" id="IPR017441">
    <property type="entry name" value="Protein_kinase_ATP_BS"/>
</dbReference>
<evidence type="ECO:0000313" key="14">
    <source>
        <dbReference type="EMBL" id="CCE84827.1"/>
    </source>
</evidence>
<organism evidence="14 15">
    <name type="scientific">Pichia sorbitophila (strain ATCC MYA-4447 / BCRC 22081 / CBS 7064 / NBRC 10061 / NRRL Y-12695)</name>
    <name type="common">Hybrid yeast</name>
    <dbReference type="NCBI Taxonomy" id="559304"/>
    <lineage>
        <taxon>Eukaryota</taxon>
        <taxon>Fungi</taxon>
        <taxon>Dikarya</taxon>
        <taxon>Ascomycota</taxon>
        <taxon>Saccharomycotina</taxon>
        <taxon>Pichiomycetes</taxon>
        <taxon>Debaryomycetaceae</taxon>
        <taxon>Millerozyma</taxon>
    </lineage>
</organism>
<evidence type="ECO:0000256" key="7">
    <source>
        <dbReference type="ARBA" id="ARBA00022840"/>
    </source>
</evidence>
<keyword evidence="4" id="KW-0808">Transferase</keyword>
<evidence type="ECO:0000256" key="10">
    <source>
        <dbReference type="PROSITE-ProRule" id="PRU10141"/>
    </source>
</evidence>
<evidence type="ECO:0000256" key="4">
    <source>
        <dbReference type="ARBA" id="ARBA00022679"/>
    </source>
</evidence>
<dbReference type="Proteomes" id="UP000005222">
    <property type="component" value="Chromosome L"/>
</dbReference>
<evidence type="ECO:0000256" key="1">
    <source>
        <dbReference type="ARBA" id="ARBA00008874"/>
    </source>
</evidence>
<name>G8Y5B6_PICSO</name>
<evidence type="ECO:0000259" key="12">
    <source>
        <dbReference type="PROSITE" id="PS50011"/>
    </source>
</evidence>
<dbReference type="GO" id="GO:0004674">
    <property type="term" value="F:protein serine/threonine kinase activity"/>
    <property type="evidence" value="ECO:0007669"/>
    <property type="project" value="UniProtKB-KW"/>
</dbReference>
<dbReference type="OMA" id="ICKLYIT"/>
<evidence type="ECO:0000256" key="9">
    <source>
        <dbReference type="ARBA" id="ARBA00048679"/>
    </source>
</evidence>
<dbReference type="EMBL" id="FO082049">
    <property type="protein sequence ID" value="CCE83796.1"/>
    <property type="molecule type" value="Genomic_DNA"/>
</dbReference>
<dbReference type="SMART" id="SM00220">
    <property type="entry name" value="S_TKc"/>
    <property type="match status" value="1"/>
</dbReference>
<dbReference type="Pfam" id="PF00069">
    <property type="entry name" value="Pkinase"/>
    <property type="match status" value="1"/>
</dbReference>
<dbReference type="InterPro" id="IPR050629">
    <property type="entry name" value="STE20/SPS1-PAK"/>
</dbReference>
<dbReference type="GO" id="GO:0005524">
    <property type="term" value="F:ATP binding"/>
    <property type="evidence" value="ECO:0007669"/>
    <property type="project" value="UniProtKB-UniRule"/>
</dbReference>
<evidence type="ECO:0000256" key="2">
    <source>
        <dbReference type="ARBA" id="ARBA00012513"/>
    </source>
</evidence>
<dbReference type="InterPro" id="IPR000719">
    <property type="entry name" value="Prot_kinase_dom"/>
</dbReference>
<gene>
    <name evidence="14" type="primary">Piso0_004384</name>
    <name evidence="13" type="ORF">GNLVRS01_PISO0K15696g</name>
    <name evidence="14" type="ORF">GNLVRS01_PISO0L15697g</name>
</gene>
<sequence length="543" mass="62382">MNGRIESIEDIEVCEEVGRGGFGVVYRGIHNKSNKEVAIKQIDLEHDQTDLFEVTKEIQIISECRLPQITRYYGCFVRHYKLWVIMEYVNGGSLFELLKPGPITDERVISVIMREVLIALQYLHNQGKIHRDLKSHNILLNQQGEVKLTDFGVSTQLSSNFSRRNTTVGTPYWMSPEVILNTCGGHNSKADIWSLGCCAYELFTGKPPLQSSFAPMKALRQISKCQTGKEFSELINLDGLDMSSSFKDFLSKCFVVNPKERYSASRLLKHKFVTSSTKDEAYNVKALKKLITNKFIWDQENYSLKSKHFYVPTDMLNDQKLWNGEVKAKDTINFDISSLHIDSNEQQGANKSNDSNQRRLDSPVSVRKLNNPNDKETNEQHNNVLEAINIYRQDSVYNTLKAELHKIVNKIFHKIDSKNSLNTQQYDLLVNLNDTILNLFSLLEYSETTEVAAYKKIVICQYFKYFLKELMKQPNELLPDNPRVILQKLILPHTLNPTMSTLKKKDSIVTSLGPSRAYNQFDEIESSLFDTWVEKMSESVQSP</sequence>
<dbReference type="AlphaFoldDB" id="G8Y5B6"/>
<dbReference type="HOGENOM" id="CLU_000288_63_23_1"/>
<evidence type="ECO:0000313" key="13">
    <source>
        <dbReference type="EMBL" id="CCE83796.1"/>
    </source>
</evidence>
<feature type="binding site" evidence="10">
    <location>
        <position position="40"/>
    </location>
    <ligand>
        <name>ATP</name>
        <dbReference type="ChEBI" id="CHEBI:30616"/>
    </ligand>
</feature>
<keyword evidence="3" id="KW-0723">Serine/threonine-protein kinase</keyword>
<dbReference type="Gene3D" id="1.10.510.10">
    <property type="entry name" value="Transferase(Phosphotransferase) domain 1"/>
    <property type="match status" value="1"/>
</dbReference>
<comment type="catalytic activity">
    <reaction evidence="9">
        <text>L-seryl-[protein] + ATP = O-phospho-L-seryl-[protein] + ADP + H(+)</text>
        <dbReference type="Rhea" id="RHEA:17989"/>
        <dbReference type="Rhea" id="RHEA-COMP:9863"/>
        <dbReference type="Rhea" id="RHEA-COMP:11604"/>
        <dbReference type="ChEBI" id="CHEBI:15378"/>
        <dbReference type="ChEBI" id="CHEBI:29999"/>
        <dbReference type="ChEBI" id="CHEBI:30616"/>
        <dbReference type="ChEBI" id="CHEBI:83421"/>
        <dbReference type="ChEBI" id="CHEBI:456216"/>
        <dbReference type="EC" id="2.7.11.1"/>
    </reaction>
</comment>
<evidence type="ECO:0000313" key="15">
    <source>
        <dbReference type="Proteomes" id="UP000005222"/>
    </source>
</evidence>
<feature type="compositionally biased region" description="Polar residues" evidence="11">
    <location>
        <begin position="343"/>
        <end position="355"/>
    </location>
</feature>
<evidence type="ECO:0000256" key="3">
    <source>
        <dbReference type="ARBA" id="ARBA00022527"/>
    </source>
</evidence>
<evidence type="ECO:0000256" key="8">
    <source>
        <dbReference type="ARBA" id="ARBA00047899"/>
    </source>
</evidence>
<dbReference type="STRING" id="559304.G8Y5B6"/>
<dbReference type="SUPFAM" id="SSF56112">
    <property type="entry name" value="Protein kinase-like (PK-like)"/>
    <property type="match status" value="1"/>
</dbReference>
<dbReference type="EC" id="2.7.11.1" evidence="2"/>
<dbReference type="Proteomes" id="UP000005222">
    <property type="component" value="Chromosome K"/>
</dbReference>
<protein>
    <recommendedName>
        <fullName evidence="2">non-specific serine/threonine protein kinase</fullName>
        <ecNumber evidence="2">2.7.11.1</ecNumber>
    </recommendedName>
</protein>
<keyword evidence="6" id="KW-0418">Kinase</keyword>
<dbReference type="eggNOG" id="KOG0201">
    <property type="taxonomic scope" value="Eukaryota"/>
</dbReference>
<evidence type="ECO:0000256" key="11">
    <source>
        <dbReference type="SAM" id="MobiDB-lite"/>
    </source>
</evidence>
<reference evidence="15" key="2">
    <citation type="journal article" date="2012" name="G3 (Bethesda)">
        <title>Pichia sorbitophila, an interspecies yeast hybrid reveals early steps of genome resolution following polyploidization.</title>
        <authorList>
            <person name="Leh Louis V."/>
            <person name="Despons L."/>
            <person name="Friedrich A."/>
            <person name="Martin T."/>
            <person name="Durrens P."/>
            <person name="Casaregola S."/>
            <person name="Neuveglise C."/>
            <person name="Fairhead C."/>
            <person name="Marck C."/>
            <person name="Cruz J.A."/>
            <person name="Straub M.L."/>
            <person name="Kugler V."/>
            <person name="Sacerdot C."/>
            <person name="Uzunov Z."/>
            <person name="Thierry A."/>
            <person name="Weiss S."/>
            <person name="Bleykasten C."/>
            <person name="De Montigny J."/>
            <person name="Jacques N."/>
            <person name="Jung P."/>
            <person name="Lemaire M."/>
            <person name="Mallet S."/>
            <person name="Morel G."/>
            <person name="Richard G.F."/>
            <person name="Sarkar A."/>
            <person name="Savel G."/>
            <person name="Schacherer J."/>
            <person name="Seret M.L."/>
            <person name="Talla E."/>
            <person name="Samson G."/>
            <person name="Jubin C."/>
            <person name="Poulain J."/>
            <person name="Vacherie B."/>
            <person name="Barbe V."/>
            <person name="Pelletier E."/>
            <person name="Sherman D.J."/>
            <person name="Westhof E."/>
            <person name="Weissenbach J."/>
            <person name="Baret P.V."/>
            <person name="Wincker P."/>
            <person name="Gaillardin C."/>
            <person name="Dujon B."/>
            <person name="Souciet J.L."/>
        </authorList>
    </citation>
    <scope>NUCLEOTIDE SEQUENCE [LARGE SCALE GENOMIC DNA]</scope>
    <source>
        <strain evidence="15">ATCC MYA-4447 / BCRC 22081 / CBS 7064 / NBRC 10061 / NRRL Y-12695</strain>
    </source>
</reference>
<comment type="catalytic activity">
    <reaction evidence="8">
        <text>L-threonyl-[protein] + ATP = O-phospho-L-threonyl-[protein] + ADP + H(+)</text>
        <dbReference type="Rhea" id="RHEA:46608"/>
        <dbReference type="Rhea" id="RHEA-COMP:11060"/>
        <dbReference type="Rhea" id="RHEA-COMP:11605"/>
        <dbReference type="ChEBI" id="CHEBI:15378"/>
        <dbReference type="ChEBI" id="CHEBI:30013"/>
        <dbReference type="ChEBI" id="CHEBI:30616"/>
        <dbReference type="ChEBI" id="CHEBI:61977"/>
        <dbReference type="ChEBI" id="CHEBI:456216"/>
        <dbReference type="EC" id="2.7.11.1"/>
    </reaction>
</comment>
<dbReference type="InParanoid" id="G8Y5B6"/>